<feature type="region of interest" description="Disordered" evidence="1">
    <location>
        <begin position="699"/>
        <end position="809"/>
    </location>
</feature>
<dbReference type="EMBL" id="WIUZ02000020">
    <property type="protein sequence ID" value="KAF9779137.1"/>
    <property type="molecule type" value="Genomic_DNA"/>
</dbReference>
<gene>
    <name evidence="5" type="ORF">BJ322DRAFT_1013723</name>
</gene>
<keyword evidence="2" id="KW-0472">Membrane</keyword>
<evidence type="ECO:0000259" key="3">
    <source>
        <dbReference type="Pfam" id="PF23190"/>
    </source>
</evidence>
<evidence type="ECO:0000313" key="5">
    <source>
        <dbReference type="EMBL" id="KAF9779137.1"/>
    </source>
</evidence>
<dbReference type="AlphaFoldDB" id="A0A9P6H502"/>
<feature type="transmembrane region" description="Helical" evidence="2">
    <location>
        <begin position="354"/>
        <end position="385"/>
    </location>
</feature>
<evidence type="ECO:0000256" key="1">
    <source>
        <dbReference type="SAM" id="MobiDB-lite"/>
    </source>
</evidence>
<name>A0A9P6H502_9AGAM</name>
<dbReference type="Pfam" id="PF23190">
    <property type="entry name" value="LHD_TRPY1"/>
    <property type="match status" value="1"/>
</dbReference>
<feature type="transmembrane region" description="Helical" evidence="2">
    <location>
        <begin position="224"/>
        <end position="241"/>
    </location>
</feature>
<evidence type="ECO:0008006" key="7">
    <source>
        <dbReference type="Google" id="ProtNLM"/>
    </source>
</evidence>
<feature type="transmembrane region" description="Helical" evidence="2">
    <location>
        <begin position="253"/>
        <end position="270"/>
    </location>
</feature>
<feature type="transmembrane region" description="Helical" evidence="2">
    <location>
        <begin position="282"/>
        <end position="301"/>
    </location>
</feature>
<dbReference type="PANTHER" id="PTHR35859">
    <property type="entry name" value="NONSELECTIVE CATION CHANNEL PROTEIN"/>
    <property type="match status" value="1"/>
</dbReference>
<dbReference type="InterPro" id="IPR056337">
    <property type="entry name" value="LHD_YVC1"/>
</dbReference>
<feature type="transmembrane region" description="Helical" evidence="2">
    <location>
        <begin position="405"/>
        <end position="430"/>
    </location>
</feature>
<evidence type="ECO:0000259" key="4">
    <source>
        <dbReference type="Pfam" id="PF23317"/>
    </source>
</evidence>
<feature type="domain" description="YVC1 N-terminal linker helical" evidence="3">
    <location>
        <begin position="27"/>
        <end position="197"/>
    </location>
</feature>
<dbReference type="InterPro" id="IPR052971">
    <property type="entry name" value="TRP_calcium_channel"/>
</dbReference>
<comment type="caution">
    <text evidence="5">The sequence shown here is derived from an EMBL/GenBank/DDBJ whole genome shotgun (WGS) entry which is preliminary data.</text>
</comment>
<reference evidence="5" key="1">
    <citation type="journal article" date="2020" name="Nat. Commun.">
        <title>Large-scale genome sequencing of mycorrhizal fungi provides insights into the early evolution of symbiotic traits.</title>
        <authorList>
            <person name="Miyauchi S."/>
            <person name="Kiss E."/>
            <person name="Kuo A."/>
            <person name="Drula E."/>
            <person name="Kohler A."/>
            <person name="Sanchez-Garcia M."/>
            <person name="Morin E."/>
            <person name="Andreopoulos B."/>
            <person name="Barry K.W."/>
            <person name="Bonito G."/>
            <person name="Buee M."/>
            <person name="Carver A."/>
            <person name="Chen C."/>
            <person name="Cichocki N."/>
            <person name="Clum A."/>
            <person name="Culley D."/>
            <person name="Crous P.W."/>
            <person name="Fauchery L."/>
            <person name="Girlanda M."/>
            <person name="Hayes R.D."/>
            <person name="Keri Z."/>
            <person name="LaButti K."/>
            <person name="Lipzen A."/>
            <person name="Lombard V."/>
            <person name="Magnuson J."/>
            <person name="Maillard F."/>
            <person name="Murat C."/>
            <person name="Nolan M."/>
            <person name="Ohm R.A."/>
            <person name="Pangilinan J."/>
            <person name="Pereira M.F."/>
            <person name="Perotto S."/>
            <person name="Peter M."/>
            <person name="Pfister S."/>
            <person name="Riley R."/>
            <person name="Sitrit Y."/>
            <person name="Stielow J.B."/>
            <person name="Szollosi G."/>
            <person name="Zifcakova L."/>
            <person name="Stursova M."/>
            <person name="Spatafora J.W."/>
            <person name="Tedersoo L."/>
            <person name="Vaario L.M."/>
            <person name="Yamada A."/>
            <person name="Yan M."/>
            <person name="Wang P."/>
            <person name="Xu J."/>
            <person name="Bruns T."/>
            <person name="Baldrian P."/>
            <person name="Vilgalys R."/>
            <person name="Dunand C."/>
            <person name="Henrissat B."/>
            <person name="Grigoriev I.V."/>
            <person name="Hibbett D."/>
            <person name="Nagy L.G."/>
            <person name="Martin F.M."/>
        </authorList>
    </citation>
    <scope>NUCLEOTIDE SEQUENCE</scope>
    <source>
        <strain evidence="5">UH-Tt-Lm1</strain>
    </source>
</reference>
<organism evidence="5 6">
    <name type="scientific">Thelephora terrestris</name>
    <dbReference type="NCBI Taxonomy" id="56493"/>
    <lineage>
        <taxon>Eukaryota</taxon>
        <taxon>Fungi</taxon>
        <taxon>Dikarya</taxon>
        <taxon>Basidiomycota</taxon>
        <taxon>Agaricomycotina</taxon>
        <taxon>Agaricomycetes</taxon>
        <taxon>Thelephorales</taxon>
        <taxon>Thelephoraceae</taxon>
        <taxon>Thelephora</taxon>
    </lineage>
</organism>
<feature type="compositionally biased region" description="Polar residues" evidence="1">
    <location>
        <begin position="780"/>
        <end position="790"/>
    </location>
</feature>
<feature type="domain" description="Calcium channel YVC1-like C-terminal transmembrane" evidence="4">
    <location>
        <begin position="233"/>
        <end position="506"/>
    </location>
</feature>
<keyword evidence="2" id="KW-1133">Transmembrane helix</keyword>
<accession>A0A9P6H502</accession>
<proteinExistence type="predicted"/>
<feature type="compositionally biased region" description="Basic residues" evidence="1">
    <location>
        <begin position="722"/>
        <end position="735"/>
    </location>
</feature>
<dbReference type="Pfam" id="PF23317">
    <property type="entry name" value="YVC1_C"/>
    <property type="match status" value="1"/>
</dbReference>
<keyword evidence="2" id="KW-0812">Transmembrane</keyword>
<protein>
    <recommendedName>
        <fullName evidence="7">Ion transport domain-containing protein</fullName>
    </recommendedName>
</protein>
<evidence type="ECO:0000313" key="6">
    <source>
        <dbReference type="Proteomes" id="UP000736335"/>
    </source>
</evidence>
<feature type="region of interest" description="Disordered" evidence="1">
    <location>
        <begin position="589"/>
        <end position="656"/>
    </location>
</feature>
<feature type="compositionally biased region" description="Low complexity" evidence="1">
    <location>
        <begin position="752"/>
        <end position="764"/>
    </location>
</feature>
<dbReference type="InterPro" id="IPR056336">
    <property type="entry name" value="YVC1_C"/>
</dbReference>
<dbReference type="OrthoDB" id="2373987at2759"/>
<dbReference type="Proteomes" id="UP000736335">
    <property type="component" value="Unassembled WGS sequence"/>
</dbReference>
<feature type="transmembrane region" description="Helical" evidence="2">
    <location>
        <begin position="321"/>
        <end position="342"/>
    </location>
</feature>
<feature type="compositionally biased region" description="Basic and acidic residues" evidence="1">
    <location>
        <begin position="765"/>
        <end position="774"/>
    </location>
</feature>
<evidence type="ECO:0000256" key="2">
    <source>
        <dbReference type="SAM" id="Phobius"/>
    </source>
</evidence>
<dbReference type="PANTHER" id="PTHR35859:SF1">
    <property type="entry name" value="NONSELECTIVE CATION CHANNEL PROTEIN"/>
    <property type="match status" value="1"/>
</dbReference>
<keyword evidence="6" id="KW-1185">Reference proteome</keyword>
<reference evidence="5" key="2">
    <citation type="submission" date="2020-11" db="EMBL/GenBank/DDBJ databases">
        <authorList>
            <consortium name="DOE Joint Genome Institute"/>
            <person name="Kuo A."/>
            <person name="Miyauchi S."/>
            <person name="Kiss E."/>
            <person name="Drula E."/>
            <person name="Kohler A."/>
            <person name="Sanchez-Garcia M."/>
            <person name="Andreopoulos B."/>
            <person name="Barry K.W."/>
            <person name="Bonito G."/>
            <person name="Buee M."/>
            <person name="Carver A."/>
            <person name="Chen C."/>
            <person name="Cichocki N."/>
            <person name="Clum A."/>
            <person name="Culley D."/>
            <person name="Crous P.W."/>
            <person name="Fauchery L."/>
            <person name="Girlanda M."/>
            <person name="Hayes R."/>
            <person name="Keri Z."/>
            <person name="Labutti K."/>
            <person name="Lipzen A."/>
            <person name="Lombard V."/>
            <person name="Magnuson J."/>
            <person name="Maillard F."/>
            <person name="Morin E."/>
            <person name="Murat C."/>
            <person name="Nolan M."/>
            <person name="Ohm R."/>
            <person name="Pangilinan J."/>
            <person name="Pereira M."/>
            <person name="Perotto S."/>
            <person name="Peter M."/>
            <person name="Riley R."/>
            <person name="Sitrit Y."/>
            <person name="Stielow B."/>
            <person name="Szollosi G."/>
            <person name="Zifcakova L."/>
            <person name="Stursova M."/>
            <person name="Spatafora J.W."/>
            <person name="Tedersoo L."/>
            <person name="Vaario L.-M."/>
            <person name="Yamada A."/>
            <person name="Yan M."/>
            <person name="Wang P."/>
            <person name="Xu J."/>
            <person name="Bruns T."/>
            <person name="Baldrian P."/>
            <person name="Vilgalys R."/>
            <person name="Henrissat B."/>
            <person name="Grigoriev I.V."/>
            <person name="Hibbett D."/>
            <person name="Nagy L.G."/>
            <person name="Martin F.M."/>
        </authorList>
    </citation>
    <scope>NUCLEOTIDE SEQUENCE</scope>
    <source>
        <strain evidence="5">UH-Tt-Lm1</strain>
    </source>
</reference>
<sequence>MEQMQPLLHPEDINSTSVWPLIHMIRAVYTPLSYEALTAPDLTYTLVRPLEEKYNAIQRQGNKSVVFCLLLNRVRFYRDQNLMTIPLSRSRATFCEILAIRTMRIYADSLLDLALAITTNWPVYMGCDPNVLEHARQERDDDLEETVGNAIELAIISKAKLFIKSSPCQKVIDAIWSGRCVYQARGSHSLISDTYKRTPIHFYDPHKAPLLDHYRLKVPAIRSVLEYLNYLILFVFFIIAIERNNIKRLNAAELTFMIYASGFTLERIAAMQEHGIRVFFKGTWNGFDLAFVSVYWAYLILRVYGVYTRNKWAMATGIDLLAVISCVPLSNIVTIRLAFVTLRNNLMVLSLRAMLVQFVVLMIIAAFCFAGFLYALWTQIAWWMLDLYFGLDAAGFDRSTEFHHYLGPIMMVTYACLSNTLLLTVLVSILTNTFATINEDAAAEAMFRKAVSTIEGVKADFLFSYQPPINMLALCIMLPASRILSPRWFHKAPTSFPILLCIAWYERQAKSSGSNTFYETIASAAEKVFDTLPRRLKRITIFEGLAGVDADIDAIFEIDEDHGAGTFIDRTLLPPSHAARQRRLSQYSYGQMSDTPDKPKVSSPPAPTLSISPPEREPTQSKPADPAQPEPIPQSTGGDRGSVRLQSPSTMSDVPLRGATRQFQQMRPRLNSLVNPANSSPSPLALLFQPIVVEEEAVSDDHQEDYQNSMRPPNLLSYGPASRRRLVSVGPRRRGGILTESSPATSALARWQSQDPGQPSSSPGRSDEGDHFSRSPDPINPSTLSVSETAAQVLEEEENEGGETGISRRLEMMEERQKRIEEMLLKLTHHLS</sequence>